<keyword evidence="9" id="KW-1015">Disulfide bond</keyword>
<comment type="caution">
    <text evidence="12">The sequence shown here is derived from an EMBL/GenBank/DDBJ whole genome shotgun (WGS) entry which is preliminary data.</text>
</comment>
<dbReference type="InterPro" id="IPR000175">
    <property type="entry name" value="Na/ntran_symport"/>
</dbReference>
<gene>
    <name evidence="12" type="ORF">ACJMK2_020057</name>
</gene>
<feature type="binding site" evidence="8">
    <location>
        <position position="319"/>
    </location>
    <ligand>
        <name>Na(+)</name>
        <dbReference type="ChEBI" id="CHEBI:29101"/>
        <label>1</label>
    </ligand>
</feature>
<feature type="transmembrane region" description="Helical" evidence="11">
    <location>
        <begin position="479"/>
        <end position="503"/>
    </location>
</feature>
<evidence type="ECO:0000313" key="12">
    <source>
        <dbReference type="EMBL" id="KAL3841981.1"/>
    </source>
</evidence>
<evidence type="ECO:0000256" key="1">
    <source>
        <dbReference type="ARBA" id="ARBA00004141"/>
    </source>
</evidence>
<dbReference type="PANTHER" id="PTHR11616:SF321">
    <property type="entry name" value="SODIUM-DEPENDENT NUTRIENT AMINO ACID TRANSPORTER 1-RELATED"/>
    <property type="match status" value="1"/>
</dbReference>
<sequence>MEEKSQGQIMFCQKEIDINAPEEQSLVGSSIIELSRITETGPLKRDSRYDETGEESGERAIWGGQLEFLLTCVAAAVGLGNVWRFPYLCYKNGGGAFLIPYTIMLAAVGLPLFYMELALGQFASLGPITIWRINPLFKGVGIAAVVINLIITLYYNVVVSHTVLYFFASMTSELPWTKCNNSWNSIYCEDGSQIDDSNSTQVLLNVTTRNTPSEEYFRYFVLEQSSSLDEFGTLNWKLALCLLFSWVVVWLVLLKGIQSLGKVVYFTAIFPYVMLTVLLIRGASLEGSIDGIIYYLKPDFSRLADPRVWSDAATQIFYSLSACTGGMVAMASYNKFTNNCYRDSLIVGIINCGTSVFAGFVIFSILGFMALEKGTTVDKVAADGPGLAFIVYPEALARMPVAPMWSVFFFLMMMTLGFGSEFSMVECVMSALADEYPTFLTSSKRRSFLYRTAIIIICFLLGLPMVCNGGMWLLNLVDYSISGFPLLFVGFLECIAINWIYGFNKFSEDIEMMIGYKPNIYWKICWKYITPLVTVATILFNMIKYKEPVLDGTSYSTSGLVVSWFISLAPIVIIIGWFLYAFCVEGGAWGLLKIVIQPKPDWGPANSVDRQRHVRYAFQDVLPVTCDINLLARLIGSNASDISANLQQLGVQAGSVYLPNLTPQLTPAASFIALQKANGSASQFFRSKPSSSSECSDM</sequence>
<evidence type="ECO:0000256" key="7">
    <source>
        <dbReference type="ARBA" id="ARBA00023180"/>
    </source>
</evidence>
<feature type="binding site" evidence="8">
    <location>
        <position position="77"/>
    </location>
    <ligand>
        <name>Na(+)</name>
        <dbReference type="ChEBI" id="CHEBI:29101"/>
        <label>1</label>
    </ligand>
</feature>
<feature type="transmembrane region" description="Helical" evidence="11">
    <location>
        <begin position="563"/>
        <end position="583"/>
    </location>
</feature>
<feature type="binding site" evidence="8">
    <location>
        <position position="420"/>
    </location>
    <ligand>
        <name>Na(+)</name>
        <dbReference type="ChEBI" id="CHEBI:29101"/>
        <label>1</label>
    </ligand>
</feature>
<comment type="subcellular location">
    <subcellularLocation>
        <location evidence="1">Membrane</location>
        <topology evidence="1">Multi-pass membrane protein</topology>
    </subcellularLocation>
</comment>
<feature type="transmembrane region" description="Helical" evidence="11">
    <location>
        <begin position="140"/>
        <end position="168"/>
    </location>
</feature>
<feature type="transmembrane region" description="Helical" evidence="11">
    <location>
        <begin position="263"/>
        <end position="280"/>
    </location>
</feature>
<keyword evidence="8" id="KW-0479">Metal-binding</keyword>
<dbReference type="Proteomes" id="UP001634394">
    <property type="component" value="Unassembled WGS sequence"/>
</dbReference>
<feature type="transmembrane region" description="Helical" evidence="11">
    <location>
        <begin position="316"/>
        <end position="333"/>
    </location>
</feature>
<feature type="transmembrane region" description="Helical" evidence="11">
    <location>
        <begin position="98"/>
        <end position="119"/>
    </location>
</feature>
<feature type="transmembrane region" description="Helical" evidence="11">
    <location>
        <begin position="405"/>
        <end position="428"/>
    </location>
</feature>
<comment type="similarity">
    <text evidence="2 10">Belongs to the sodium:neurotransmitter symporter (SNF) (TC 2.A.22) family.</text>
</comment>
<keyword evidence="5 11" id="KW-1133">Transmembrane helix</keyword>
<feature type="binding site" evidence="8">
    <location>
        <position position="81"/>
    </location>
    <ligand>
        <name>Na(+)</name>
        <dbReference type="ChEBI" id="CHEBI:29101"/>
        <label>1</label>
    </ligand>
</feature>
<evidence type="ECO:0000256" key="4">
    <source>
        <dbReference type="ARBA" id="ARBA00022692"/>
    </source>
</evidence>
<keyword evidence="6 11" id="KW-0472">Membrane</keyword>
<keyword evidence="8" id="KW-0915">Sodium</keyword>
<keyword evidence="4 10" id="KW-0812">Transmembrane</keyword>
<reference evidence="12 13" key="1">
    <citation type="submission" date="2024-11" db="EMBL/GenBank/DDBJ databases">
        <title>Chromosome-level genome assembly of the freshwater bivalve Anodonta woodiana.</title>
        <authorList>
            <person name="Chen X."/>
        </authorList>
    </citation>
    <scope>NUCLEOTIDE SEQUENCE [LARGE SCALE GENOMIC DNA]</scope>
    <source>
        <strain evidence="12">MN2024</strain>
        <tissue evidence="12">Gills</tissue>
    </source>
</reference>
<feature type="transmembrane region" description="Helical" evidence="11">
    <location>
        <begin position="524"/>
        <end position="543"/>
    </location>
</feature>
<dbReference type="Pfam" id="PF00209">
    <property type="entry name" value="SNF"/>
    <property type="match status" value="1"/>
</dbReference>
<keyword evidence="3 10" id="KW-0813">Transport</keyword>
<dbReference type="GO" id="GO:0016020">
    <property type="term" value="C:membrane"/>
    <property type="evidence" value="ECO:0007669"/>
    <property type="project" value="UniProtKB-SubCell"/>
</dbReference>
<feature type="transmembrane region" description="Helical" evidence="11">
    <location>
        <begin position="234"/>
        <end position="254"/>
    </location>
</feature>
<feature type="binding site" evidence="8">
    <location>
        <position position="76"/>
    </location>
    <ligand>
        <name>Na(+)</name>
        <dbReference type="ChEBI" id="CHEBI:29101"/>
        <label>1</label>
    </ligand>
</feature>
<dbReference type="PROSITE" id="PS00754">
    <property type="entry name" value="NA_NEUROTRAN_SYMP_2"/>
    <property type="match status" value="1"/>
</dbReference>
<protein>
    <recommendedName>
        <fullName evidence="10">Transporter</fullName>
    </recommendedName>
</protein>
<name>A0ABD3TZL2_SINWO</name>
<proteinExistence type="inferred from homology"/>
<accession>A0ABD3TZL2</accession>
<organism evidence="12 13">
    <name type="scientific">Sinanodonta woodiana</name>
    <name type="common">Chinese pond mussel</name>
    <name type="synonym">Anodonta woodiana</name>
    <dbReference type="NCBI Taxonomy" id="1069815"/>
    <lineage>
        <taxon>Eukaryota</taxon>
        <taxon>Metazoa</taxon>
        <taxon>Spiralia</taxon>
        <taxon>Lophotrochozoa</taxon>
        <taxon>Mollusca</taxon>
        <taxon>Bivalvia</taxon>
        <taxon>Autobranchia</taxon>
        <taxon>Heteroconchia</taxon>
        <taxon>Palaeoheterodonta</taxon>
        <taxon>Unionida</taxon>
        <taxon>Unionoidea</taxon>
        <taxon>Unionidae</taxon>
        <taxon>Unioninae</taxon>
        <taxon>Sinanodonta</taxon>
    </lineage>
</organism>
<dbReference type="PROSITE" id="PS00610">
    <property type="entry name" value="NA_NEUROTRAN_SYMP_1"/>
    <property type="match status" value="1"/>
</dbReference>
<feature type="transmembrane region" description="Helical" evidence="11">
    <location>
        <begin position="68"/>
        <end position="86"/>
    </location>
</feature>
<feature type="disulfide bond" evidence="9">
    <location>
        <begin position="179"/>
        <end position="188"/>
    </location>
</feature>
<evidence type="ECO:0000256" key="6">
    <source>
        <dbReference type="ARBA" id="ARBA00023136"/>
    </source>
</evidence>
<evidence type="ECO:0000313" key="13">
    <source>
        <dbReference type="Proteomes" id="UP001634394"/>
    </source>
</evidence>
<dbReference type="AlphaFoldDB" id="A0ABD3TZL2"/>
<feature type="binding site" evidence="8">
    <location>
        <position position="416"/>
    </location>
    <ligand>
        <name>Na(+)</name>
        <dbReference type="ChEBI" id="CHEBI:29101"/>
        <label>1</label>
    </ligand>
</feature>
<dbReference type="PROSITE" id="PS50267">
    <property type="entry name" value="NA_NEUROTRAN_SYMP_3"/>
    <property type="match status" value="1"/>
</dbReference>
<evidence type="ECO:0000256" key="10">
    <source>
        <dbReference type="RuleBase" id="RU003732"/>
    </source>
</evidence>
<dbReference type="PANTHER" id="PTHR11616">
    <property type="entry name" value="SODIUM/CHLORIDE DEPENDENT TRANSPORTER"/>
    <property type="match status" value="1"/>
</dbReference>
<evidence type="ECO:0000256" key="8">
    <source>
        <dbReference type="PIRSR" id="PIRSR600175-1"/>
    </source>
</evidence>
<dbReference type="InterPro" id="IPR037272">
    <property type="entry name" value="SNS_sf"/>
</dbReference>
<evidence type="ECO:0000256" key="9">
    <source>
        <dbReference type="PIRSR" id="PIRSR600175-2"/>
    </source>
</evidence>
<keyword evidence="7" id="KW-0325">Glycoprotein</keyword>
<dbReference type="EMBL" id="JBJQND010000017">
    <property type="protein sequence ID" value="KAL3841981.1"/>
    <property type="molecule type" value="Genomic_DNA"/>
</dbReference>
<evidence type="ECO:0000256" key="5">
    <source>
        <dbReference type="ARBA" id="ARBA00022989"/>
    </source>
</evidence>
<evidence type="ECO:0000256" key="3">
    <source>
        <dbReference type="ARBA" id="ARBA00022448"/>
    </source>
</evidence>
<feature type="transmembrane region" description="Helical" evidence="11">
    <location>
        <begin position="448"/>
        <end position="473"/>
    </location>
</feature>
<feature type="transmembrane region" description="Helical" evidence="11">
    <location>
        <begin position="345"/>
        <end position="371"/>
    </location>
</feature>
<evidence type="ECO:0000256" key="11">
    <source>
        <dbReference type="SAM" id="Phobius"/>
    </source>
</evidence>
<dbReference type="PRINTS" id="PR00176">
    <property type="entry name" value="NANEUSMPORT"/>
</dbReference>
<keyword evidence="13" id="KW-1185">Reference proteome</keyword>
<feature type="binding site" evidence="8">
    <location>
        <position position="351"/>
    </location>
    <ligand>
        <name>Na(+)</name>
        <dbReference type="ChEBI" id="CHEBI:29101"/>
        <label>1</label>
    </ligand>
</feature>
<dbReference type="SUPFAM" id="SSF161070">
    <property type="entry name" value="SNF-like"/>
    <property type="match status" value="1"/>
</dbReference>
<keyword evidence="10" id="KW-0769">Symport</keyword>
<dbReference type="GO" id="GO:0015293">
    <property type="term" value="F:symporter activity"/>
    <property type="evidence" value="ECO:0007669"/>
    <property type="project" value="UniProtKB-KW"/>
</dbReference>
<evidence type="ECO:0000256" key="2">
    <source>
        <dbReference type="ARBA" id="ARBA00006459"/>
    </source>
</evidence>